<gene>
    <name evidence="3" type="primary">ycf24</name>
</gene>
<dbReference type="EMBL" id="LC269919">
    <property type="protein sequence ID" value="BBA18341.1"/>
    <property type="molecule type" value="Genomic_DNA"/>
</dbReference>
<dbReference type="EMBL" id="LC269920">
    <property type="protein sequence ID" value="BBA18480.1"/>
    <property type="molecule type" value="Genomic_DNA"/>
</dbReference>
<dbReference type="EMBL" id="LC269922">
    <property type="protein sequence ID" value="BBA18757.1"/>
    <property type="molecule type" value="Genomic_DNA"/>
</dbReference>
<proteinExistence type="predicted"/>
<evidence type="ECO:0000313" key="7">
    <source>
        <dbReference type="EMBL" id="BBA19034.1"/>
    </source>
</evidence>
<accession>A0A224ANL5</accession>
<dbReference type="EMBL" id="LC269923">
    <property type="protein sequence ID" value="BBA18895.1"/>
    <property type="molecule type" value="Genomic_DNA"/>
</dbReference>
<evidence type="ECO:0000313" key="5">
    <source>
        <dbReference type="EMBL" id="BBA18757.1"/>
    </source>
</evidence>
<organism evidence="3">
    <name type="scientific">Heterosigma akashiwo</name>
    <name type="common">Chromophytic alga</name>
    <name type="synonym">Heterosigma carterae</name>
    <dbReference type="NCBI Taxonomy" id="2829"/>
    <lineage>
        <taxon>Eukaryota</taxon>
        <taxon>Sar</taxon>
        <taxon>Stramenopiles</taxon>
        <taxon>Ochrophyta</taxon>
        <taxon>Raphidophyceae</taxon>
        <taxon>Chattonellales</taxon>
        <taxon>Chattonellaceae</taxon>
        <taxon>Heterosigma</taxon>
    </lineage>
</organism>
<dbReference type="AlphaFoldDB" id="A0A224ANL5"/>
<evidence type="ECO:0000313" key="2">
    <source>
        <dbReference type="EMBL" id="BBA18341.1"/>
    </source>
</evidence>
<protein>
    <submittedName>
        <fullName evidence="3">ABC transporter</fullName>
    </submittedName>
</protein>
<sequence>MASDIEQKITPNFASSFLKVVTIETLSKTASTATFANLFCSFIGIPNFSKVSLNSGSISSRLFNFFFSFGAE</sequence>
<geneLocation type="chloroplast" evidence="3"/>
<evidence type="ECO:0000313" key="1">
    <source>
        <dbReference type="EMBL" id="BBA18202.1"/>
    </source>
</evidence>
<reference evidence="3" key="1">
    <citation type="submission" date="2017-05" db="EMBL/GenBank/DDBJ databases">
        <title>Chloroplast genome sequences of Heterosigma akashiwo, a bloom-forming raphidophyte.</title>
        <authorList>
            <person name="Ueki S."/>
        </authorList>
    </citation>
    <scope>NUCLEOTIDE SEQUENCE</scope>
    <source>
        <strain evidence="3">CCAP934/4</strain>
        <strain evidence="1">CCAP934/8</strain>
        <strain evidence="7">CCMP1596</strain>
        <strain evidence="4">CCMP2274</strain>
        <strain evidence="5">CCMP3374</strain>
        <strain evidence="2">EHUSP01</strain>
        <strain evidence="6">HaFk01</strain>
    </source>
</reference>
<name>A0A224ANL5_HETAK</name>
<dbReference type="EMBL" id="LC269921">
    <property type="protein sequence ID" value="BBA18618.1"/>
    <property type="molecule type" value="Genomic_DNA"/>
</dbReference>
<evidence type="ECO:0000313" key="3">
    <source>
        <dbReference type="EMBL" id="BBA18480.1"/>
    </source>
</evidence>
<keyword evidence="3" id="KW-0150">Chloroplast</keyword>
<evidence type="ECO:0000313" key="6">
    <source>
        <dbReference type="EMBL" id="BBA18895.1"/>
    </source>
</evidence>
<dbReference type="EMBL" id="LC269924">
    <property type="protein sequence ID" value="BBA19034.1"/>
    <property type="molecule type" value="Genomic_DNA"/>
</dbReference>
<keyword evidence="3" id="KW-0934">Plastid</keyword>
<evidence type="ECO:0000313" key="4">
    <source>
        <dbReference type="EMBL" id="BBA18618.1"/>
    </source>
</evidence>
<dbReference type="EMBL" id="LC269918">
    <property type="protein sequence ID" value="BBA18202.1"/>
    <property type="molecule type" value="Genomic_DNA"/>
</dbReference>